<dbReference type="GO" id="GO:0005986">
    <property type="term" value="P:sucrose biosynthetic process"/>
    <property type="evidence" value="ECO:0007669"/>
    <property type="project" value="TreeGrafter"/>
</dbReference>
<keyword evidence="14" id="KW-0460">Magnesium</keyword>
<dbReference type="FunFam" id="3.30.540.10:FF:000005">
    <property type="entry name" value="Fructose-1,6-bisphosphatase isozyme 2"/>
    <property type="match status" value="1"/>
</dbReference>
<dbReference type="CDD" id="cd00354">
    <property type="entry name" value="FBPase"/>
    <property type="match status" value="1"/>
</dbReference>
<sequence>MEAVPTTDPNMTQQGAVFDSNCMTLTRFVLKEQRKFKHATGDLSQLLNSIQTAIKAIASAVRKAGIAKLHGIAGDINVQGEEQKKLDVLSNELFINMLKSSYTTCLLVSEENENVIEVETEKQGKYIVCFDPLDGSSNIDCLVSIGSIFAIYRKQSEGTPTVNDALQPGNQIVAAGYALYGSATAVVLSLGSSVNGFTYDPAIGEFILTEPNMRVPEKGKIYSINEGYASEWDSGIFQYVAAKKDPSLGKAYGARYVGSMVADVHRTIKYGGIFIYPATKSSPNGKLRLLYECNPMAYLMIQAGGLASDGKRSILDIIPQKIHERSPIFLGSTLDVEEALSYVHKS</sequence>
<dbReference type="PRINTS" id="PR00115">
    <property type="entry name" value="F16BPHPHTASE"/>
</dbReference>
<evidence type="ECO:0000256" key="15">
    <source>
        <dbReference type="ARBA" id="ARBA00022949"/>
    </source>
</evidence>
<evidence type="ECO:0000256" key="7">
    <source>
        <dbReference type="ARBA" id="ARBA00010941"/>
    </source>
</evidence>
<evidence type="ECO:0000313" key="28">
    <source>
        <dbReference type="Proteomes" id="UP000092460"/>
    </source>
</evidence>
<dbReference type="VEuPathDB" id="VectorBase:GPPI043740"/>
<dbReference type="InterPro" id="IPR020548">
    <property type="entry name" value="Fructose_bisphosphatase_AS"/>
</dbReference>
<dbReference type="GO" id="GO:0070161">
    <property type="term" value="C:anchoring junction"/>
    <property type="evidence" value="ECO:0007669"/>
    <property type="project" value="UniProtKB-SubCell"/>
</dbReference>
<dbReference type="PANTHER" id="PTHR11556:SF1">
    <property type="entry name" value="FRUCTOSE-BISPHOSPHATASE"/>
    <property type="match status" value="1"/>
</dbReference>
<evidence type="ECO:0000256" key="22">
    <source>
        <dbReference type="ARBA" id="ARBA00042757"/>
    </source>
</evidence>
<dbReference type="EC" id="3.1.3.11" evidence="8"/>
<dbReference type="AlphaFoldDB" id="A0A1B0BXU8"/>
<evidence type="ECO:0000256" key="3">
    <source>
        <dbReference type="ARBA" id="ARBA00004123"/>
    </source>
</evidence>
<protein>
    <recommendedName>
        <fullName evidence="21">Fructose-1,6-bisphosphatase isozyme 2</fullName>
        <ecNumber evidence="8">3.1.3.11</ecNumber>
    </recommendedName>
    <alternativeName>
        <fullName evidence="18">D-fructose-1,6-bisphosphate 1-phosphohydrolase</fullName>
    </alternativeName>
    <alternativeName>
        <fullName evidence="22">D-fructose-1,6-bisphosphate 1-phosphohydrolase 2</fullName>
    </alternativeName>
    <alternativeName>
        <fullName evidence="23">Muscle FBPase</fullName>
    </alternativeName>
</protein>
<dbReference type="HAMAP" id="MF_01855">
    <property type="entry name" value="FBPase_class1"/>
    <property type="match status" value="1"/>
</dbReference>
<evidence type="ECO:0000313" key="27">
    <source>
        <dbReference type="EnsemblMetazoa" id="GPPI045371-PA"/>
    </source>
</evidence>
<dbReference type="Gene3D" id="3.40.190.80">
    <property type="match status" value="1"/>
</dbReference>
<keyword evidence="28" id="KW-1185">Reference proteome</keyword>
<dbReference type="GO" id="GO:0006002">
    <property type="term" value="P:fructose 6-phosphate metabolic process"/>
    <property type="evidence" value="ECO:0007669"/>
    <property type="project" value="TreeGrafter"/>
</dbReference>
<reference evidence="28" key="1">
    <citation type="submission" date="2015-01" db="EMBL/GenBank/DDBJ databases">
        <authorList>
            <person name="Aksoy S."/>
            <person name="Warren W."/>
            <person name="Wilson R.K."/>
        </authorList>
    </citation>
    <scope>NUCLEOTIDE SEQUENCE [LARGE SCALE GENOMIC DNA]</scope>
    <source>
        <strain evidence="28">IAEA</strain>
    </source>
</reference>
<evidence type="ECO:0000256" key="19">
    <source>
        <dbReference type="ARBA" id="ARBA00037516"/>
    </source>
</evidence>
<dbReference type="EMBL" id="JXJN01023293">
    <property type="status" value="NOT_ANNOTATED_CDS"/>
    <property type="molecule type" value="Genomic_DNA"/>
</dbReference>
<evidence type="ECO:0000256" key="17">
    <source>
        <dbReference type="ARBA" id="ARBA00023277"/>
    </source>
</evidence>
<comment type="function">
    <text evidence="19">Catalyzes the hydrolysis of fructose 1,6-bisphosphate to fructose 6-phosphate in the presence of divalent cations and probably participates in glycogen synthesis from carbohydrate precursors, such as lactate.</text>
</comment>
<evidence type="ECO:0000256" key="24">
    <source>
        <dbReference type="RuleBase" id="RU000508"/>
    </source>
</evidence>
<evidence type="ECO:0000256" key="1">
    <source>
        <dbReference type="ARBA" id="ARBA00001273"/>
    </source>
</evidence>
<evidence type="ECO:0000256" key="16">
    <source>
        <dbReference type="ARBA" id="ARBA00023242"/>
    </source>
</evidence>
<dbReference type="PIRSF" id="PIRSF000904">
    <property type="entry name" value="FBPtase_SBPase"/>
    <property type="match status" value="1"/>
</dbReference>
<evidence type="ECO:0000256" key="23">
    <source>
        <dbReference type="ARBA" id="ARBA00043165"/>
    </source>
</evidence>
<dbReference type="GO" id="GO:0005634">
    <property type="term" value="C:nucleus"/>
    <property type="evidence" value="ECO:0007669"/>
    <property type="project" value="UniProtKB-SubCell"/>
</dbReference>
<dbReference type="GO" id="GO:0046872">
    <property type="term" value="F:metal ion binding"/>
    <property type="evidence" value="ECO:0007669"/>
    <property type="project" value="UniProtKB-KW"/>
</dbReference>
<comment type="catalytic activity">
    <reaction evidence="1">
        <text>beta-D-fructose 1,6-bisphosphate + H2O = beta-D-fructose 6-phosphate + phosphate</text>
        <dbReference type="Rhea" id="RHEA:11064"/>
        <dbReference type="ChEBI" id="CHEBI:15377"/>
        <dbReference type="ChEBI" id="CHEBI:32966"/>
        <dbReference type="ChEBI" id="CHEBI:43474"/>
        <dbReference type="ChEBI" id="CHEBI:57634"/>
        <dbReference type="EC" id="3.1.3.11"/>
    </reaction>
</comment>
<dbReference type="Proteomes" id="UP000092460">
    <property type="component" value="Unassembled WGS sequence"/>
</dbReference>
<keyword evidence="10" id="KW-0597">Phosphoprotein</keyword>
<comment type="cofactor">
    <cofactor evidence="2">
        <name>Mg(2+)</name>
        <dbReference type="ChEBI" id="CHEBI:18420"/>
    </cofactor>
</comment>
<comment type="subcellular location">
    <subcellularLocation>
        <location evidence="5">Cell junction</location>
    </subcellularLocation>
    <subcellularLocation>
        <location evidence="4">Cytoplasm</location>
        <location evidence="4">Myofibril</location>
        <location evidence="4">Sarcomere</location>
        <location evidence="4">Z line</location>
    </subcellularLocation>
    <subcellularLocation>
        <location evidence="3">Nucleus</location>
    </subcellularLocation>
</comment>
<evidence type="ECO:0000256" key="20">
    <source>
        <dbReference type="ARBA" id="ARBA00038670"/>
    </source>
</evidence>
<evidence type="ECO:0000256" key="5">
    <source>
        <dbReference type="ARBA" id="ARBA00004282"/>
    </source>
</evidence>
<comment type="similarity">
    <text evidence="7 24">Belongs to the FBPase class 1 family.</text>
</comment>
<evidence type="ECO:0000256" key="6">
    <source>
        <dbReference type="ARBA" id="ARBA00004742"/>
    </source>
</evidence>
<evidence type="ECO:0000256" key="11">
    <source>
        <dbReference type="ARBA" id="ARBA00022723"/>
    </source>
</evidence>
<comment type="subunit">
    <text evidence="20">Homotetramer. Interacts with ALDOA; the interaction blocks inhibition by physiological concentrations of AMP and reduces inhibition by Ca(2+). Interacts with alpha-actinin and F-actin.</text>
</comment>
<evidence type="ECO:0000256" key="12">
    <source>
        <dbReference type="ARBA" id="ARBA00022801"/>
    </source>
</evidence>
<evidence type="ECO:0000256" key="18">
    <source>
        <dbReference type="ARBA" id="ARBA00032973"/>
    </source>
</evidence>
<dbReference type="GO" id="GO:0042132">
    <property type="term" value="F:fructose 1,6-bisphosphate 1-phosphatase activity"/>
    <property type="evidence" value="ECO:0007669"/>
    <property type="project" value="UniProtKB-EC"/>
</dbReference>
<dbReference type="VEuPathDB" id="VectorBase:GPPI045371"/>
<evidence type="ECO:0000256" key="10">
    <source>
        <dbReference type="ARBA" id="ARBA00022553"/>
    </source>
</evidence>
<evidence type="ECO:0000259" key="26">
    <source>
        <dbReference type="Pfam" id="PF18913"/>
    </source>
</evidence>
<dbReference type="Gene3D" id="3.30.540.10">
    <property type="entry name" value="Fructose-1,6-Bisphosphatase, subunit A, domain 1"/>
    <property type="match status" value="1"/>
</dbReference>
<dbReference type="EMBL" id="JXJN01022375">
    <property type="status" value="NOT_ANNOTATED_CDS"/>
    <property type="molecule type" value="Genomic_DNA"/>
</dbReference>
<name>A0A1B0BXU8_9MUSC</name>
<evidence type="ECO:0000259" key="25">
    <source>
        <dbReference type="Pfam" id="PF00316"/>
    </source>
</evidence>
<reference evidence="27" key="2">
    <citation type="submission" date="2020-05" db="UniProtKB">
        <authorList>
            <consortium name="EnsemblMetazoa"/>
        </authorList>
    </citation>
    <scope>IDENTIFICATION</scope>
    <source>
        <strain evidence="27">IAEA</strain>
    </source>
</reference>
<comment type="pathway">
    <text evidence="6">Carbohydrate biosynthesis; gluconeogenesis.</text>
</comment>
<dbReference type="GO" id="GO:0005829">
    <property type="term" value="C:cytosol"/>
    <property type="evidence" value="ECO:0007669"/>
    <property type="project" value="TreeGrafter"/>
</dbReference>
<keyword evidence="9" id="KW-0963">Cytoplasm</keyword>
<evidence type="ECO:0000256" key="8">
    <source>
        <dbReference type="ARBA" id="ARBA00013093"/>
    </source>
</evidence>
<evidence type="ECO:0000256" key="13">
    <source>
        <dbReference type="ARBA" id="ARBA00022837"/>
    </source>
</evidence>
<keyword evidence="13" id="KW-0106">Calcium</keyword>
<dbReference type="SUPFAM" id="SSF56655">
    <property type="entry name" value="Carbohydrate phosphatase"/>
    <property type="match status" value="1"/>
</dbReference>
<organism evidence="27 28">
    <name type="scientific">Glossina palpalis gambiensis</name>
    <dbReference type="NCBI Taxonomy" id="67801"/>
    <lineage>
        <taxon>Eukaryota</taxon>
        <taxon>Metazoa</taxon>
        <taxon>Ecdysozoa</taxon>
        <taxon>Arthropoda</taxon>
        <taxon>Hexapoda</taxon>
        <taxon>Insecta</taxon>
        <taxon>Pterygota</taxon>
        <taxon>Neoptera</taxon>
        <taxon>Endopterygota</taxon>
        <taxon>Diptera</taxon>
        <taxon>Brachycera</taxon>
        <taxon>Muscomorpha</taxon>
        <taxon>Hippoboscoidea</taxon>
        <taxon>Glossinidae</taxon>
        <taxon>Glossina</taxon>
    </lineage>
</organism>
<proteinExistence type="inferred from homology"/>
<feature type="domain" description="Fructose-1-6-bisphosphatase class 1 C-terminal" evidence="26">
    <location>
        <begin position="215"/>
        <end position="342"/>
    </location>
</feature>
<evidence type="ECO:0000256" key="2">
    <source>
        <dbReference type="ARBA" id="ARBA00001946"/>
    </source>
</evidence>
<feature type="domain" description="Fructose-1-6-bisphosphatase class I N-terminal" evidence="25">
    <location>
        <begin position="23"/>
        <end position="210"/>
    </location>
</feature>
<dbReference type="NCBIfam" id="NF006778">
    <property type="entry name" value="PRK09293.1-1"/>
    <property type="match status" value="1"/>
</dbReference>
<dbReference type="Pfam" id="PF18913">
    <property type="entry name" value="FBPase_C"/>
    <property type="match status" value="1"/>
</dbReference>
<keyword evidence="16" id="KW-0539">Nucleus</keyword>
<keyword evidence="11" id="KW-0479">Metal-binding</keyword>
<dbReference type="GO" id="GO:0030388">
    <property type="term" value="P:fructose 1,6-bisphosphate metabolic process"/>
    <property type="evidence" value="ECO:0007669"/>
    <property type="project" value="TreeGrafter"/>
</dbReference>
<dbReference type="GO" id="GO:0006094">
    <property type="term" value="P:gluconeogenesis"/>
    <property type="evidence" value="ECO:0007669"/>
    <property type="project" value="UniProtKB-UniPathway"/>
</dbReference>
<dbReference type="InterPro" id="IPR028343">
    <property type="entry name" value="FBPtase"/>
</dbReference>
<dbReference type="GO" id="GO:0006000">
    <property type="term" value="P:fructose metabolic process"/>
    <property type="evidence" value="ECO:0007669"/>
    <property type="project" value="TreeGrafter"/>
</dbReference>
<evidence type="ECO:0000256" key="14">
    <source>
        <dbReference type="ARBA" id="ARBA00022842"/>
    </source>
</evidence>
<evidence type="ECO:0000256" key="4">
    <source>
        <dbReference type="ARBA" id="ARBA00004216"/>
    </source>
</evidence>
<evidence type="ECO:0000256" key="21">
    <source>
        <dbReference type="ARBA" id="ARBA00040321"/>
    </source>
</evidence>
<evidence type="ECO:0000256" key="9">
    <source>
        <dbReference type="ARBA" id="ARBA00022490"/>
    </source>
</evidence>
<dbReference type="UniPathway" id="UPA00138"/>
<dbReference type="STRING" id="67801.A0A1B0BXU8"/>
<dbReference type="PIRSF" id="PIRSF500210">
    <property type="entry name" value="FBPtase"/>
    <property type="match status" value="1"/>
</dbReference>
<dbReference type="PANTHER" id="PTHR11556">
    <property type="entry name" value="FRUCTOSE-1,6-BISPHOSPHATASE-RELATED"/>
    <property type="match status" value="1"/>
</dbReference>
<keyword evidence="15" id="KW-0965">Cell junction</keyword>
<dbReference type="EnsemblMetazoa" id="GPPI045371-RA">
    <property type="protein sequence ID" value="GPPI045371-PA"/>
    <property type="gene ID" value="GPPI045371"/>
</dbReference>
<dbReference type="PROSITE" id="PS00124">
    <property type="entry name" value="FBPASE"/>
    <property type="match status" value="1"/>
</dbReference>
<dbReference type="InterPro" id="IPR044015">
    <property type="entry name" value="FBPase_C_dom"/>
</dbReference>
<dbReference type="InterPro" id="IPR033391">
    <property type="entry name" value="FBPase_N"/>
</dbReference>
<dbReference type="InterPro" id="IPR000146">
    <property type="entry name" value="FBPase_class-1"/>
</dbReference>
<keyword evidence="17 24" id="KW-0119">Carbohydrate metabolism</keyword>
<accession>A0A1B0BXU8</accession>
<dbReference type="GO" id="GO:0030018">
    <property type="term" value="C:Z disc"/>
    <property type="evidence" value="ECO:0007669"/>
    <property type="project" value="UniProtKB-SubCell"/>
</dbReference>
<dbReference type="FunFam" id="3.40.190.80:FF:000001">
    <property type="entry name" value="Fructose-1,6-bisphosphatase class 1"/>
    <property type="match status" value="1"/>
</dbReference>
<dbReference type="Pfam" id="PF00316">
    <property type="entry name" value="FBPase"/>
    <property type="match status" value="1"/>
</dbReference>
<dbReference type="EnsemblMetazoa" id="GPPI043740-RA">
    <property type="protein sequence ID" value="GPPI043740-PA"/>
    <property type="gene ID" value="GPPI043740"/>
</dbReference>
<keyword evidence="12 24" id="KW-0378">Hydrolase</keyword>